<evidence type="ECO:0000259" key="1">
    <source>
        <dbReference type="PROSITE" id="PS51186"/>
    </source>
</evidence>
<feature type="domain" description="N-acetyltransferase" evidence="1">
    <location>
        <begin position="1"/>
        <end position="127"/>
    </location>
</feature>
<evidence type="ECO:0000313" key="3">
    <source>
        <dbReference type="Proteomes" id="UP001597059"/>
    </source>
</evidence>
<protein>
    <submittedName>
        <fullName evidence="2">GNAT family N-acetyltransferase</fullName>
        <ecNumber evidence="2">2.3.1.-</ecNumber>
    </submittedName>
</protein>
<keyword evidence="2" id="KW-0808">Transferase</keyword>
<dbReference type="EC" id="2.3.1.-" evidence="2"/>
<dbReference type="EMBL" id="JBHTMN010000007">
    <property type="protein sequence ID" value="MFD1383071.1"/>
    <property type="molecule type" value="Genomic_DNA"/>
</dbReference>
<dbReference type="Pfam" id="PF13673">
    <property type="entry name" value="Acetyltransf_10"/>
    <property type="match status" value="1"/>
</dbReference>
<accession>A0ABW4B0P7</accession>
<dbReference type="PANTHER" id="PTHR43451">
    <property type="entry name" value="ACETYLTRANSFERASE (GNAT) FAMILY PROTEIN"/>
    <property type="match status" value="1"/>
</dbReference>
<dbReference type="SUPFAM" id="SSF55729">
    <property type="entry name" value="Acyl-CoA N-acyltransferases (Nat)"/>
    <property type="match status" value="1"/>
</dbReference>
<sequence length="130" mass="13897">MAAFTLSVAGTVSEEGIATFATIASPDAFLNRMSRGDYLTLVAEIDGVIEGVSALKDGHHLAMLFVRPERQKSGIGRQLLRSLIENVTVDTMTVRASLSSVTAYEKYGFELSGDIGESAGLAYQPLELVL</sequence>
<dbReference type="InterPro" id="IPR052564">
    <property type="entry name" value="N-acetyltrans/Recomb-assoc"/>
</dbReference>
<dbReference type="GO" id="GO:0016746">
    <property type="term" value="F:acyltransferase activity"/>
    <property type="evidence" value="ECO:0007669"/>
    <property type="project" value="UniProtKB-KW"/>
</dbReference>
<comment type="caution">
    <text evidence="2">The sequence shown here is derived from an EMBL/GenBank/DDBJ whole genome shotgun (WGS) entry which is preliminary data.</text>
</comment>
<keyword evidence="3" id="KW-1185">Reference proteome</keyword>
<dbReference type="InterPro" id="IPR016181">
    <property type="entry name" value="Acyl_CoA_acyltransferase"/>
</dbReference>
<gene>
    <name evidence="2" type="ORF">ACFQ45_06820</name>
</gene>
<dbReference type="Gene3D" id="3.40.630.30">
    <property type="match status" value="1"/>
</dbReference>
<evidence type="ECO:0000313" key="2">
    <source>
        <dbReference type="EMBL" id="MFD1383071.1"/>
    </source>
</evidence>
<dbReference type="PANTHER" id="PTHR43451:SF1">
    <property type="entry name" value="ACETYLTRANSFERASE"/>
    <property type="match status" value="1"/>
</dbReference>
<keyword evidence="2" id="KW-0012">Acyltransferase</keyword>
<dbReference type="PROSITE" id="PS51186">
    <property type="entry name" value="GNAT"/>
    <property type="match status" value="1"/>
</dbReference>
<dbReference type="CDD" id="cd04301">
    <property type="entry name" value="NAT_SF"/>
    <property type="match status" value="1"/>
</dbReference>
<reference evidence="3" key="1">
    <citation type="journal article" date="2019" name="Int. J. Syst. Evol. Microbiol.">
        <title>The Global Catalogue of Microorganisms (GCM) 10K type strain sequencing project: providing services to taxonomists for standard genome sequencing and annotation.</title>
        <authorList>
            <consortium name="The Broad Institute Genomics Platform"/>
            <consortium name="The Broad Institute Genome Sequencing Center for Infectious Disease"/>
            <person name="Wu L."/>
            <person name="Ma J."/>
        </authorList>
    </citation>
    <scope>NUCLEOTIDE SEQUENCE [LARGE SCALE GENOMIC DNA]</scope>
    <source>
        <strain evidence="3">JCM 30774</strain>
    </source>
</reference>
<organism evidence="2 3">
    <name type="scientific">Rhodanobacter aciditrophus</name>
    <dbReference type="NCBI Taxonomy" id="1623218"/>
    <lineage>
        <taxon>Bacteria</taxon>
        <taxon>Pseudomonadati</taxon>
        <taxon>Pseudomonadota</taxon>
        <taxon>Gammaproteobacteria</taxon>
        <taxon>Lysobacterales</taxon>
        <taxon>Rhodanobacteraceae</taxon>
        <taxon>Rhodanobacter</taxon>
    </lineage>
</organism>
<proteinExistence type="predicted"/>
<dbReference type="RefSeq" id="WP_377366247.1">
    <property type="nucleotide sequence ID" value="NZ_JBHTMN010000007.1"/>
</dbReference>
<dbReference type="InterPro" id="IPR000182">
    <property type="entry name" value="GNAT_dom"/>
</dbReference>
<dbReference type="Proteomes" id="UP001597059">
    <property type="component" value="Unassembled WGS sequence"/>
</dbReference>
<name>A0ABW4B0P7_9GAMM</name>